<evidence type="ECO:0000256" key="1">
    <source>
        <dbReference type="ARBA" id="ARBA00004273"/>
    </source>
</evidence>
<keyword evidence="8" id="KW-1185">Reference proteome</keyword>
<feature type="domain" description="Peptidase S26" evidence="6">
    <location>
        <begin position="14"/>
        <end position="99"/>
    </location>
</feature>
<evidence type="ECO:0000256" key="3">
    <source>
        <dbReference type="ARBA" id="ARBA00022801"/>
    </source>
</evidence>
<dbReference type="Gene3D" id="2.10.109.10">
    <property type="entry name" value="Umud Fragment, subunit A"/>
    <property type="match status" value="1"/>
</dbReference>
<keyword evidence="5" id="KW-0472">Membrane</keyword>
<protein>
    <recommendedName>
        <fullName evidence="6">Peptidase S26 domain-containing protein</fullName>
    </recommendedName>
</protein>
<proteinExistence type="predicted"/>
<evidence type="ECO:0000256" key="2">
    <source>
        <dbReference type="ARBA" id="ARBA00022792"/>
    </source>
</evidence>
<sequence length="162" mass="17618">MGPTLEHAKSAVRLARRVAKASAAALLCYHYVGYPNIIMGPAMEPTFPGNGEVLLVERLPDMMHRAQPGDIVVCSSPIDPHSTIISRLRAVPGQHVQKEQTPGSKPSHYQVPPGYMWVKGDAPGSCEYGMLPMAMLQGRVVAQVWPEVKWIRNSAASESAHP</sequence>
<name>A0ABY8U244_TETOB</name>
<keyword evidence="4" id="KW-0496">Mitochondrion</keyword>
<evidence type="ECO:0000313" key="8">
    <source>
        <dbReference type="Proteomes" id="UP001244341"/>
    </source>
</evidence>
<dbReference type="SUPFAM" id="SSF51306">
    <property type="entry name" value="LexA/Signal peptidase"/>
    <property type="match status" value="1"/>
</dbReference>
<evidence type="ECO:0000256" key="5">
    <source>
        <dbReference type="ARBA" id="ARBA00023136"/>
    </source>
</evidence>
<dbReference type="EMBL" id="CP126213">
    <property type="protein sequence ID" value="WIA15465.1"/>
    <property type="molecule type" value="Genomic_DNA"/>
</dbReference>
<dbReference type="Pfam" id="PF10502">
    <property type="entry name" value="Peptidase_S26"/>
    <property type="match status" value="1"/>
</dbReference>
<organism evidence="7 8">
    <name type="scientific">Tetradesmus obliquus</name>
    <name type="common">Green alga</name>
    <name type="synonym">Acutodesmus obliquus</name>
    <dbReference type="NCBI Taxonomy" id="3088"/>
    <lineage>
        <taxon>Eukaryota</taxon>
        <taxon>Viridiplantae</taxon>
        <taxon>Chlorophyta</taxon>
        <taxon>core chlorophytes</taxon>
        <taxon>Chlorophyceae</taxon>
        <taxon>CS clade</taxon>
        <taxon>Sphaeropleales</taxon>
        <taxon>Scenedesmaceae</taxon>
        <taxon>Tetradesmus</taxon>
    </lineage>
</organism>
<dbReference type="InterPro" id="IPR019533">
    <property type="entry name" value="Peptidase_S26"/>
</dbReference>
<dbReference type="CDD" id="cd06530">
    <property type="entry name" value="S26_SPase_I"/>
    <property type="match status" value="1"/>
</dbReference>
<evidence type="ECO:0000256" key="4">
    <source>
        <dbReference type="ARBA" id="ARBA00023128"/>
    </source>
</evidence>
<accession>A0ABY8U244</accession>
<dbReference type="PANTHER" id="PTHR12383:SF16">
    <property type="entry name" value="MITOCHONDRIAL INNER MEMBRANE PROTEASE SUBUNIT 1"/>
    <property type="match status" value="1"/>
</dbReference>
<gene>
    <name evidence="7" type="ORF">OEZ85_002106</name>
</gene>
<comment type="subcellular location">
    <subcellularLocation>
        <location evidence="1">Mitochondrion inner membrane</location>
    </subcellularLocation>
</comment>
<evidence type="ECO:0000313" key="7">
    <source>
        <dbReference type="EMBL" id="WIA15465.1"/>
    </source>
</evidence>
<dbReference type="InterPro" id="IPR036286">
    <property type="entry name" value="LexA/Signal_pep-like_sf"/>
</dbReference>
<dbReference type="InterPro" id="IPR052064">
    <property type="entry name" value="Mito_IMP1_subunit"/>
</dbReference>
<keyword evidence="2" id="KW-0999">Mitochondrion inner membrane</keyword>
<evidence type="ECO:0000259" key="6">
    <source>
        <dbReference type="Pfam" id="PF10502"/>
    </source>
</evidence>
<dbReference type="Proteomes" id="UP001244341">
    <property type="component" value="Chromosome 6b"/>
</dbReference>
<dbReference type="PANTHER" id="PTHR12383">
    <property type="entry name" value="PROTEASE FAMILY S26 MITOCHONDRIAL INNER MEMBRANE PROTEASE-RELATED"/>
    <property type="match status" value="1"/>
</dbReference>
<reference evidence="7 8" key="1">
    <citation type="submission" date="2023-05" db="EMBL/GenBank/DDBJ databases">
        <title>A 100% complete, gapless, phased diploid assembly of the Scenedesmus obliquus UTEX 3031 genome.</title>
        <authorList>
            <person name="Biondi T.C."/>
            <person name="Hanschen E.R."/>
            <person name="Kwon T."/>
            <person name="Eng W."/>
            <person name="Kruse C.P.S."/>
            <person name="Koehler S.I."/>
            <person name="Kunde Y."/>
            <person name="Gleasner C.D."/>
            <person name="You Mak K.T."/>
            <person name="Polle J."/>
            <person name="Hovde B.T."/>
            <person name="Starkenburg S.R."/>
        </authorList>
    </citation>
    <scope>NUCLEOTIDE SEQUENCE [LARGE SCALE GENOMIC DNA]</scope>
    <source>
        <strain evidence="7 8">DOE0152z</strain>
    </source>
</reference>
<keyword evidence="3" id="KW-0378">Hydrolase</keyword>